<reference evidence="1 2" key="1">
    <citation type="journal article" date="2022" name="Plant J.">
        <title>Chromosome-level genome of Camellia lanceoleosa provides a valuable resource for understanding genome evolution and self-incompatibility.</title>
        <authorList>
            <person name="Gong W."/>
            <person name="Xiao S."/>
            <person name="Wang L."/>
            <person name="Liao Z."/>
            <person name="Chang Y."/>
            <person name="Mo W."/>
            <person name="Hu G."/>
            <person name="Li W."/>
            <person name="Zhao G."/>
            <person name="Zhu H."/>
            <person name="Hu X."/>
            <person name="Ji K."/>
            <person name="Xiang X."/>
            <person name="Song Q."/>
            <person name="Yuan D."/>
            <person name="Jin S."/>
            <person name="Zhang L."/>
        </authorList>
    </citation>
    <scope>NUCLEOTIDE SEQUENCE [LARGE SCALE GENOMIC DNA]</scope>
    <source>
        <strain evidence="1">SQ_2022a</strain>
    </source>
</reference>
<sequence>MFLFLPMEHKVLGTFITEWDDGRVNANKLLATKESAHMYAELLTKLATALGFDGWLDCKNRSSILLNIKVMNWREEWRVPHRFLKKRLLTSPKQQDDHHSEHAGDSSNCHNEWLVKWCGLDYEHATWELENASFLHSPQAQNLIKEYENRYQRAKEAASFAIVDKVPLVTEYAKSSYLLSSLSCLNSFIASFMCIW</sequence>
<gene>
    <name evidence="1" type="ORF">LOK49_LG07G03405</name>
</gene>
<protein>
    <submittedName>
        <fullName evidence="1">Cytosolic endo-beta-N-acetylglucosaminidase 2</fullName>
    </submittedName>
</protein>
<evidence type="ECO:0000313" key="1">
    <source>
        <dbReference type="EMBL" id="KAI8007569.1"/>
    </source>
</evidence>
<dbReference type="EMBL" id="CM045764">
    <property type="protein sequence ID" value="KAI8007569.1"/>
    <property type="molecule type" value="Genomic_DNA"/>
</dbReference>
<evidence type="ECO:0000313" key="2">
    <source>
        <dbReference type="Proteomes" id="UP001060215"/>
    </source>
</evidence>
<name>A0ACC0H3K5_9ERIC</name>
<proteinExistence type="predicted"/>
<comment type="caution">
    <text evidence="1">The sequence shown here is derived from an EMBL/GenBank/DDBJ whole genome shotgun (WGS) entry which is preliminary data.</text>
</comment>
<dbReference type="Proteomes" id="UP001060215">
    <property type="component" value="Chromosome 7"/>
</dbReference>
<organism evidence="1 2">
    <name type="scientific">Camellia lanceoleosa</name>
    <dbReference type="NCBI Taxonomy" id="1840588"/>
    <lineage>
        <taxon>Eukaryota</taxon>
        <taxon>Viridiplantae</taxon>
        <taxon>Streptophyta</taxon>
        <taxon>Embryophyta</taxon>
        <taxon>Tracheophyta</taxon>
        <taxon>Spermatophyta</taxon>
        <taxon>Magnoliopsida</taxon>
        <taxon>eudicotyledons</taxon>
        <taxon>Gunneridae</taxon>
        <taxon>Pentapetalae</taxon>
        <taxon>asterids</taxon>
        <taxon>Ericales</taxon>
        <taxon>Theaceae</taxon>
        <taxon>Camellia</taxon>
    </lineage>
</organism>
<keyword evidence="2" id="KW-1185">Reference proteome</keyword>
<accession>A0ACC0H3K5</accession>